<gene>
    <name evidence="2" type="ORF">H9897_01330</name>
</gene>
<evidence type="ECO:0000313" key="3">
    <source>
        <dbReference type="Proteomes" id="UP000824247"/>
    </source>
</evidence>
<sequence>MKIKKLELISLILMLFPFLSIIGFLIYVIMCGAAKGNLIKLVVAILTIPFGLIAAIFLWLDAFNIINLDKIGK</sequence>
<protein>
    <submittedName>
        <fullName evidence="2">Uncharacterized protein</fullName>
    </submittedName>
</protein>
<feature type="transmembrane region" description="Helical" evidence="1">
    <location>
        <begin position="41"/>
        <end position="60"/>
    </location>
</feature>
<feature type="transmembrane region" description="Helical" evidence="1">
    <location>
        <begin position="6"/>
        <end position="29"/>
    </location>
</feature>
<evidence type="ECO:0000256" key="1">
    <source>
        <dbReference type="SAM" id="Phobius"/>
    </source>
</evidence>
<keyword evidence="1" id="KW-1133">Transmembrane helix</keyword>
<reference evidence="2" key="1">
    <citation type="journal article" date="2021" name="PeerJ">
        <title>Extensive microbial diversity within the chicken gut microbiome revealed by metagenomics and culture.</title>
        <authorList>
            <person name="Gilroy R."/>
            <person name="Ravi A."/>
            <person name="Getino M."/>
            <person name="Pursley I."/>
            <person name="Horton D.L."/>
            <person name="Alikhan N.F."/>
            <person name="Baker D."/>
            <person name="Gharbi K."/>
            <person name="Hall N."/>
            <person name="Watson M."/>
            <person name="Adriaenssens E.M."/>
            <person name="Foster-Nyarko E."/>
            <person name="Jarju S."/>
            <person name="Secka A."/>
            <person name="Antonio M."/>
            <person name="Oren A."/>
            <person name="Chaudhuri R.R."/>
            <person name="La Ragione R."/>
            <person name="Hildebrand F."/>
            <person name="Pallen M.J."/>
        </authorList>
    </citation>
    <scope>NUCLEOTIDE SEQUENCE</scope>
    <source>
        <strain evidence="2">A5-1222</strain>
    </source>
</reference>
<evidence type="ECO:0000313" key="2">
    <source>
        <dbReference type="EMBL" id="MBU3830778.1"/>
    </source>
</evidence>
<dbReference type="AlphaFoldDB" id="A0A9E2NVZ3"/>
<proteinExistence type="predicted"/>
<accession>A0A9E2NVZ3</accession>
<keyword evidence="1" id="KW-0812">Transmembrane</keyword>
<organism evidence="2 3">
    <name type="scientific">Candidatus Ureaplasma intestinipullorum</name>
    <dbReference type="NCBI Taxonomy" id="2838770"/>
    <lineage>
        <taxon>Bacteria</taxon>
        <taxon>Bacillati</taxon>
        <taxon>Mycoplasmatota</taxon>
        <taxon>Mycoplasmoidales</taxon>
        <taxon>Mycoplasmoidaceae</taxon>
        <taxon>Ureaplasma</taxon>
    </lineage>
</organism>
<dbReference type="EMBL" id="JAHLFM010000020">
    <property type="protein sequence ID" value="MBU3830778.1"/>
    <property type="molecule type" value="Genomic_DNA"/>
</dbReference>
<keyword evidence="1" id="KW-0472">Membrane</keyword>
<comment type="caution">
    <text evidence="2">The sequence shown here is derived from an EMBL/GenBank/DDBJ whole genome shotgun (WGS) entry which is preliminary data.</text>
</comment>
<reference evidence="2" key="2">
    <citation type="submission" date="2021-04" db="EMBL/GenBank/DDBJ databases">
        <authorList>
            <person name="Gilroy R."/>
        </authorList>
    </citation>
    <scope>NUCLEOTIDE SEQUENCE</scope>
    <source>
        <strain evidence="2">A5-1222</strain>
    </source>
</reference>
<dbReference type="Proteomes" id="UP000824247">
    <property type="component" value="Unassembled WGS sequence"/>
</dbReference>
<name>A0A9E2NVZ3_9BACT</name>